<keyword evidence="1" id="KW-0812">Transmembrane</keyword>
<feature type="domain" description="VTT" evidence="2">
    <location>
        <begin position="45"/>
        <end position="159"/>
    </location>
</feature>
<protein>
    <submittedName>
        <fullName evidence="3">YqaA family protein</fullName>
    </submittedName>
</protein>
<feature type="transmembrane region" description="Helical" evidence="1">
    <location>
        <begin position="139"/>
        <end position="162"/>
    </location>
</feature>
<reference evidence="4" key="1">
    <citation type="submission" date="2023-07" db="EMBL/GenBank/DDBJ databases">
        <title>Whole-genome sequencing of a new Methanosarcina sp. Z-7115.</title>
        <authorList>
            <person name="Zhilina T.N."/>
            <person name="Merkel A.Y."/>
        </authorList>
    </citation>
    <scope>NUCLEOTIDE SEQUENCE [LARGE SCALE GENOMIC DNA]</scope>
    <source>
        <strain evidence="4">Z-7115</strain>
    </source>
</reference>
<evidence type="ECO:0000259" key="2">
    <source>
        <dbReference type="Pfam" id="PF09335"/>
    </source>
</evidence>
<keyword evidence="4" id="KW-1185">Reference proteome</keyword>
<keyword evidence="1" id="KW-0472">Membrane</keyword>
<dbReference type="EMBL" id="JAVKPK010000002">
    <property type="protein sequence ID" value="MDR7664317.1"/>
    <property type="molecule type" value="Genomic_DNA"/>
</dbReference>
<feature type="transmembrane region" description="Helical" evidence="1">
    <location>
        <begin position="60"/>
        <end position="80"/>
    </location>
</feature>
<evidence type="ECO:0000313" key="3">
    <source>
        <dbReference type="EMBL" id="MDR7664317.1"/>
    </source>
</evidence>
<dbReference type="PANTHER" id="PTHR42709:SF4">
    <property type="entry name" value="INNER MEMBRANE PROTEIN YQAA"/>
    <property type="match status" value="1"/>
</dbReference>
<dbReference type="Pfam" id="PF09335">
    <property type="entry name" value="VTT_dom"/>
    <property type="match status" value="1"/>
</dbReference>
<feature type="transmembrane region" description="Helical" evidence="1">
    <location>
        <begin position="109"/>
        <end position="133"/>
    </location>
</feature>
<dbReference type="Proteomes" id="UP001246244">
    <property type="component" value="Unassembled WGS sequence"/>
</dbReference>
<dbReference type="InterPro" id="IPR051311">
    <property type="entry name" value="DedA_domain"/>
</dbReference>
<evidence type="ECO:0000313" key="4">
    <source>
        <dbReference type="Proteomes" id="UP001246244"/>
    </source>
</evidence>
<sequence length="164" mass="18469">MQLKILNYDGMNTMLEFLGSFIVNYGYLNLFVLSFLASTVLPFGSEALVVALIYQGFNPFAVVMVATSGNYLGSCTTYYLGLKGRPVLEKYLSPSHEMLEKSERLFKKYGVYTLLFTWVPGIGDAITMVAGLMQLPFRSFSVLVFLGKFGRYFVLAYLTVFFNN</sequence>
<evidence type="ECO:0000256" key="1">
    <source>
        <dbReference type="SAM" id="Phobius"/>
    </source>
</evidence>
<keyword evidence="1" id="KW-1133">Transmembrane helix</keyword>
<dbReference type="InterPro" id="IPR032816">
    <property type="entry name" value="VTT_dom"/>
</dbReference>
<accession>A0ABU2CXM8</accession>
<name>A0ABU2CXM8_9EURY</name>
<gene>
    <name evidence="3" type="ORF">RG963_00675</name>
</gene>
<feature type="transmembrane region" description="Helical" evidence="1">
    <location>
        <begin position="21"/>
        <end position="54"/>
    </location>
</feature>
<dbReference type="PANTHER" id="PTHR42709">
    <property type="entry name" value="ALKALINE PHOSPHATASE LIKE PROTEIN"/>
    <property type="match status" value="1"/>
</dbReference>
<comment type="caution">
    <text evidence="3">The sequence shown here is derived from an EMBL/GenBank/DDBJ whole genome shotgun (WGS) entry which is preliminary data.</text>
</comment>
<dbReference type="RefSeq" id="WP_310574346.1">
    <property type="nucleotide sequence ID" value="NZ_JAVKPK010000002.1"/>
</dbReference>
<proteinExistence type="predicted"/>
<organism evidence="3 4">
    <name type="scientific">Methanosarcina baikalica</name>
    <dbReference type="NCBI Taxonomy" id="3073890"/>
    <lineage>
        <taxon>Archaea</taxon>
        <taxon>Methanobacteriati</taxon>
        <taxon>Methanobacteriota</taxon>
        <taxon>Stenosarchaea group</taxon>
        <taxon>Methanomicrobia</taxon>
        <taxon>Methanosarcinales</taxon>
        <taxon>Methanosarcinaceae</taxon>
        <taxon>Methanosarcina</taxon>
    </lineage>
</organism>